<sequence length="428" mass="43648">MNSVRYIVKPWLKKSIVISLLIILINISMGGKVAEAATSTLAPGSVAGTTKVTLTPLVKGDTFRYVISNTALGSLPLVGETVPGGAVAYTSGEDISGIDETTNKYLDVYEVDGSGKVVAFKELTIAASNIAAPVLSATPVQAPGSKAKSVKLTLTPNNAGDTFKIQVVSKPGKLPGIGVKAGGKAYTSGGDITGVDTTSKKYIDIYEVDATGKVTAFTEITVTAESITAPDLKTSTLAPGSVAGTTKVTLTPLVKGDTFRYVISNAALGSLPLVGETVPGGAVAYTSGEDISGIDETTNKYLDVYEVDGSGKVVAFKELTIAASNIAAPVLSATPVQAPGSKAKSVKLTLTPNNAGDTFKIQVVSKPGKLPGIGVKAGGKAYTSGGDITGVDATSKKYIDIYEVDATGKVTAFTEITVDSNVITAPSL</sequence>
<accession>F0T1P1</accession>
<reference evidence="2 3" key="1">
    <citation type="journal article" date="2011" name="Stand. Genomic Sci.">
        <title>Complete genome sequence of Syntrophobotulus glycolicus type strain (FlGlyR).</title>
        <authorList>
            <person name="Han C."/>
            <person name="Mwirichia R."/>
            <person name="Chertkov O."/>
            <person name="Held B."/>
            <person name="Lapidus A."/>
            <person name="Nolan M."/>
            <person name="Lucas S."/>
            <person name="Hammon N."/>
            <person name="Deshpande S."/>
            <person name="Cheng J.F."/>
            <person name="Tapia R."/>
            <person name="Goodwin L."/>
            <person name="Pitluck S."/>
            <person name="Huntemann M."/>
            <person name="Liolios K."/>
            <person name="Ivanova N."/>
            <person name="Pagani I."/>
            <person name="Mavromatis K."/>
            <person name="Ovchinikova G."/>
            <person name="Pati A."/>
            <person name="Chen A."/>
            <person name="Palaniappan K."/>
            <person name="Land M."/>
            <person name="Hauser L."/>
            <person name="Brambilla E.M."/>
            <person name="Rohde M."/>
            <person name="Spring S."/>
            <person name="Sikorski J."/>
            <person name="Goker M."/>
            <person name="Woyke T."/>
            <person name="Bristow J."/>
            <person name="Eisen J.A."/>
            <person name="Markowitz V."/>
            <person name="Hugenholtz P."/>
            <person name="Kyrpides N.C."/>
            <person name="Klenk H.P."/>
            <person name="Detter J.C."/>
        </authorList>
    </citation>
    <scope>NUCLEOTIDE SEQUENCE [LARGE SCALE GENOMIC DNA]</scope>
    <source>
        <strain evidence="3">DSM 8271 / FlGlyR</strain>
    </source>
</reference>
<organism evidence="2 3">
    <name type="scientific">Syntrophobotulus glycolicus (strain DSM 8271 / FlGlyR)</name>
    <dbReference type="NCBI Taxonomy" id="645991"/>
    <lineage>
        <taxon>Bacteria</taxon>
        <taxon>Bacillati</taxon>
        <taxon>Bacillota</taxon>
        <taxon>Clostridia</taxon>
        <taxon>Eubacteriales</taxon>
        <taxon>Desulfitobacteriaceae</taxon>
        <taxon>Syntrophobotulus</taxon>
    </lineage>
</organism>
<gene>
    <name evidence="2" type="ordered locus">Sgly_3199</name>
</gene>
<feature type="domain" description="S-layer protein SbsC C-terminal" evidence="1">
    <location>
        <begin position="42"/>
        <end position="127"/>
    </location>
</feature>
<evidence type="ECO:0000259" key="1">
    <source>
        <dbReference type="Pfam" id="PF18316"/>
    </source>
</evidence>
<keyword evidence="3" id="KW-1185">Reference proteome</keyword>
<reference evidence="3" key="2">
    <citation type="submission" date="2011-02" db="EMBL/GenBank/DDBJ databases">
        <title>The complete genome of Syntrophobotulus glycolicus DSM 8271.</title>
        <authorList>
            <person name="Lucas S."/>
            <person name="Copeland A."/>
            <person name="Lapidus A."/>
            <person name="Bruce D."/>
            <person name="Goodwin L."/>
            <person name="Pitluck S."/>
            <person name="Kyrpides N."/>
            <person name="Mavromatis K."/>
            <person name="Pagani I."/>
            <person name="Ivanova N."/>
            <person name="Mikhailova N."/>
            <person name="Chertkov O."/>
            <person name="Held B."/>
            <person name="Detter J.C."/>
            <person name="Tapia R."/>
            <person name="Han C."/>
            <person name="Land M."/>
            <person name="Hauser L."/>
            <person name="Markowitz V."/>
            <person name="Cheng J.-F."/>
            <person name="Hugenholtz P."/>
            <person name="Woyke T."/>
            <person name="Wu D."/>
            <person name="Spring S."/>
            <person name="Schroeder M."/>
            <person name="Brambilla E."/>
            <person name="Klenk H.-P."/>
            <person name="Eisen J.A."/>
        </authorList>
    </citation>
    <scope>NUCLEOTIDE SEQUENCE [LARGE SCALE GENOMIC DNA]</scope>
    <source>
        <strain evidence="3">DSM 8271 / FlGlyR</strain>
    </source>
</reference>
<dbReference type="STRING" id="645991.Sgly_3199"/>
<proteinExistence type="predicted"/>
<feature type="domain" description="S-layer protein SbsC C-terminal" evidence="1">
    <location>
        <begin position="238"/>
        <end position="323"/>
    </location>
</feature>
<dbReference type="KEGG" id="sgy:Sgly_3199"/>
<dbReference type="OrthoDB" id="9801679at2"/>
<dbReference type="Proteomes" id="UP000007488">
    <property type="component" value="Chromosome"/>
</dbReference>
<dbReference type="Pfam" id="PF18316">
    <property type="entry name" value="S-l_SbsC_C"/>
    <property type="match status" value="4"/>
</dbReference>
<dbReference type="InterPro" id="IPR040751">
    <property type="entry name" value="SbsC_C"/>
</dbReference>
<name>F0T1P1_SYNGF</name>
<dbReference type="AlphaFoldDB" id="F0T1P1"/>
<evidence type="ECO:0000313" key="2">
    <source>
        <dbReference type="EMBL" id="ADY57465.1"/>
    </source>
</evidence>
<feature type="domain" description="S-layer protein SbsC C-terminal" evidence="1">
    <location>
        <begin position="338"/>
        <end position="421"/>
    </location>
</feature>
<feature type="domain" description="S-layer protein SbsC C-terminal" evidence="1">
    <location>
        <begin position="142"/>
        <end position="225"/>
    </location>
</feature>
<dbReference type="RefSeq" id="WP_013626190.1">
    <property type="nucleotide sequence ID" value="NC_015172.1"/>
</dbReference>
<dbReference type="eggNOG" id="ENOG5033YT6">
    <property type="taxonomic scope" value="Bacteria"/>
</dbReference>
<dbReference type="EMBL" id="CP002547">
    <property type="protein sequence ID" value="ADY57465.1"/>
    <property type="molecule type" value="Genomic_DNA"/>
</dbReference>
<evidence type="ECO:0000313" key="3">
    <source>
        <dbReference type="Proteomes" id="UP000007488"/>
    </source>
</evidence>
<protein>
    <recommendedName>
        <fullName evidence="1">S-layer protein SbsC C-terminal domain-containing protein</fullName>
    </recommendedName>
</protein>
<dbReference type="HOGENOM" id="CLU_640803_0_0_9"/>